<dbReference type="Proteomes" id="UP001432027">
    <property type="component" value="Unassembled WGS sequence"/>
</dbReference>
<evidence type="ECO:0000313" key="1">
    <source>
        <dbReference type="EMBL" id="GMS96556.1"/>
    </source>
</evidence>
<dbReference type="AlphaFoldDB" id="A0AAV5TQB1"/>
<comment type="caution">
    <text evidence="1">The sequence shown here is derived from an EMBL/GenBank/DDBJ whole genome shotgun (WGS) entry which is preliminary data.</text>
</comment>
<keyword evidence="2" id="KW-1185">Reference proteome</keyword>
<organism evidence="1 2">
    <name type="scientific">Pristionchus entomophagus</name>
    <dbReference type="NCBI Taxonomy" id="358040"/>
    <lineage>
        <taxon>Eukaryota</taxon>
        <taxon>Metazoa</taxon>
        <taxon>Ecdysozoa</taxon>
        <taxon>Nematoda</taxon>
        <taxon>Chromadorea</taxon>
        <taxon>Rhabditida</taxon>
        <taxon>Rhabditina</taxon>
        <taxon>Diplogasteromorpha</taxon>
        <taxon>Diplogasteroidea</taxon>
        <taxon>Neodiplogasteridae</taxon>
        <taxon>Pristionchus</taxon>
    </lineage>
</organism>
<evidence type="ECO:0008006" key="3">
    <source>
        <dbReference type="Google" id="ProtNLM"/>
    </source>
</evidence>
<reference evidence="1" key="1">
    <citation type="submission" date="2023-10" db="EMBL/GenBank/DDBJ databases">
        <title>Genome assembly of Pristionchus species.</title>
        <authorList>
            <person name="Yoshida K."/>
            <person name="Sommer R.J."/>
        </authorList>
    </citation>
    <scope>NUCLEOTIDE SEQUENCE</scope>
    <source>
        <strain evidence="1">RS0144</strain>
    </source>
</reference>
<name>A0AAV5TQB1_9BILA</name>
<evidence type="ECO:0000313" key="2">
    <source>
        <dbReference type="Proteomes" id="UP001432027"/>
    </source>
</evidence>
<gene>
    <name evidence="1" type="ORF">PENTCL1PPCAC_18731</name>
</gene>
<sequence>MPSITKTLHLSIIAISIGIISESVRSETLIHLLLRSSTDLVARRDGNRLHVGCHNNEEENEEQNL</sequence>
<proteinExistence type="predicted"/>
<dbReference type="EMBL" id="BTSX01000004">
    <property type="protein sequence ID" value="GMS96556.1"/>
    <property type="molecule type" value="Genomic_DNA"/>
</dbReference>
<protein>
    <recommendedName>
        <fullName evidence="3">Secreted protein</fullName>
    </recommendedName>
</protein>
<accession>A0AAV5TQB1</accession>